<sequence length="116" mass="13038">MKKFKKLTTSFVASLTLLAVVPVAAQAEWKESSNGWWYSQGSSYSTSWKNIDGQWYYFGSDGYMKTGWIKDNGNWYYLNGDGTMARNTTIEGYYINSSGTISSDQTATSSSTWSCH</sequence>
<dbReference type="EMBL" id="QXDJ01000012">
    <property type="protein sequence ID" value="RII31877.1"/>
    <property type="molecule type" value="Genomic_DNA"/>
</dbReference>
<keyword evidence="1" id="KW-0677">Repeat</keyword>
<dbReference type="Pfam" id="PF19127">
    <property type="entry name" value="Choline_bind_3"/>
    <property type="match status" value="1"/>
</dbReference>
<keyword evidence="3" id="KW-0732">Signal</keyword>
<gene>
    <name evidence="4" type="ORF">D2A34_26290</name>
</gene>
<proteinExistence type="predicted"/>
<evidence type="ECO:0000313" key="5">
    <source>
        <dbReference type="Proteomes" id="UP000265930"/>
    </source>
</evidence>
<organism evidence="4 5">
    <name type="scientific">Clostridium chromiireducens</name>
    <dbReference type="NCBI Taxonomy" id="225345"/>
    <lineage>
        <taxon>Bacteria</taxon>
        <taxon>Bacillati</taxon>
        <taxon>Bacillota</taxon>
        <taxon>Clostridia</taxon>
        <taxon>Eubacteriales</taxon>
        <taxon>Clostridiaceae</taxon>
        <taxon>Clostridium</taxon>
    </lineage>
</organism>
<evidence type="ECO:0000313" key="4">
    <source>
        <dbReference type="EMBL" id="RII31877.1"/>
    </source>
</evidence>
<feature type="repeat" description="Cell wall-binding" evidence="2">
    <location>
        <begin position="65"/>
        <end position="84"/>
    </location>
</feature>
<evidence type="ECO:0008006" key="6">
    <source>
        <dbReference type="Google" id="ProtNLM"/>
    </source>
</evidence>
<name>A0A399IHM6_9CLOT</name>
<protein>
    <recommendedName>
        <fullName evidence="6">N-acetylmuramoyl-L-alanine amidase</fullName>
    </recommendedName>
</protein>
<feature type="repeat" description="Cell wall-binding" evidence="2">
    <location>
        <begin position="45"/>
        <end position="64"/>
    </location>
</feature>
<dbReference type="SUPFAM" id="SSF69360">
    <property type="entry name" value="Cell wall binding repeat"/>
    <property type="match status" value="1"/>
</dbReference>
<feature type="signal peptide" evidence="3">
    <location>
        <begin position="1"/>
        <end position="27"/>
    </location>
</feature>
<dbReference type="PROSITE" id="PS51170">
    <property type="entry name" value="CW"/>
    <property type="match status" value="2"/>
</dbReference>
<reference evidence="4 5" key="1">
    <citation type="submission" date="2018-08" db="EMBL/GenBank/DDBJ databases">
        <title>Genome of Clostridium chromiireducens C1, DSM12136.</title>
        <authorList>
            <person name="Xing M."/>
            <person name="Wei Y."/>
            <person name="Ang E.L."/>
            <person name="Zhao H."/>
            <person name="Zhang Y."/>
        </authorList>
    </citation>
    <scope>NUCLEOTIDE SEQUENCE [LARGE SCALE GENOMIC DNA]</scope>
    <source>
        <strain evidence="4 5">C1</strain>
    </source>
</reference>
<evidence type="ECO:0000256" key="3">
    <source>
        <dbReference type="SAM" id="SignalP"/>
    </source>
</evidence>
<comment type="caution">
    <text evidence="4">The sequence shown here is derived from an EMBL/GenBank/DDBJ whole genome shotgun (WGS) entry which is preliminary data.</text>
</comment>
<dbReference type="InterPro" id="IPR018337">
    <property type="entry name" value="Cell_wall/Cho-bd_repeat"/>
</dbReference>
<dbReference type="AlphaFoldDB" id="A0A399IHM6"/>
<dbReference type="Proteomes" id="UP000265930">
    <property type="component" value="Unassembled WGS sequence"/>
</dbReference>
<evidence type="ECO:0000256" key="1">
    <source>
        <dbReference type="ARBA" id="ARBA00022737"/>
    </source>
</evidence>
<dbReference type="RefSeq" id="WP_119368341.1">
    <property type="nucleotide sequence ID" value="NZ_QXDJ01000012.1"/>
</dbReference>
<accession>A0A399IHM6</accession>
<feature type="chain" id="PRO_5017239873" description="N-acetylmuramoyl-L-alanine amidase" evidence="3">
    <location>
        <begin position="28"/>
        <end position="116"/>
    </location>
</feature>
<evidence type="ECO:0000256" key="2">
    <source>
        <dbReference type="PROSITE-ProRule" id="PRU00591"/>
    </source>
</evidence>
<dbReference type="Gene3D" id="2.10.270.10">
    <property type="entry name" value="Cholin Binding"/>
    <property type="match status" value="1"/>
</dbReference>